<protein>
    <submittedName>
        <fullName evidence="1">FMN-binding protein</fullName>
    </submittedName>
</protein>
<gene>
    <name evidence="1" type="ORF">GNF83_21065</name>
</gene>
<evidence type="ECO:0000313" key="2">
    <source>
        <dbReference type="Proteomes" id="UP001288944"/>
    </source>
</evidence>
<organism evidence="1 2">
    <name type="scientific">Clostridium perfringens</name>
    <dbReference type="NCBI Taxonomy" id="1502"/>
    <lineage>
        <taxon>Bacteria</taxon>
        <taxon>Bacillati</taxon>
        <taxon>Bacillota</taxon>
        <taxon>Clostridia</taxon>
        <taxon>Eubacteriales</taxon>
        <taxon>Clostridiaceae</taxon>
        <taxon>Clostridium</taxon>
    </lineage>
</organism>
<accession>A0AAW9KK83</accession>
<evidence type="ECO:0000313" key="1">
    <source>
        <dbReference type="EMBL" id="MDZ7543608.1"/>
    </source>
</evidence>
<feature type="non-terminal residue" evidence="1">
    <location>
        <position position="1"/>
    </location>
</feature>
<proteinExistence type="predicted"/>
<name>A0AAW9KK83_CLOPF</name>
<dbReference type="AlphaFoldDB" id="A0AAW9KK83"/>
<comment type="caution">
    <text evidence="1">The sequence shown here is derived from an EMBL/GenBank/DDBJ whole genome shotgun (WGS) entry which is preliminary data.</text>
</comment>
<dbReference type="EMBL" id="WNUR01001388">
    <property type="protein sequence ID" value="MDZ7543608.1"/>
    <property type="molecule type" value="Genomic_DNA"/>
</dbReference>
<dbReference type="Proteomes" id="UP001288944">
    <property type="component" value="Unassembled WGS sequence"/>
</dbReference>
<reference evidence="1" key="1">
    <citation type="submission" date="2019-11" db="EMBL/GenBank/DDBJ databases">
        <title>Characterization of Clostridium perfringens isolates from swine manure treated agricultural soils.</title>
        <authorList>
            <person name="Wushke S.T."/>
        </authorList>
    </citation>
    <scope>NUCLEOTIDE SEQUENCE</scope>
    <source>
        <strain evidence="1">X62</strain>
    </source>
</reference>
<sequence>YRQSKYESVDYDEPSRIGFNVQMDELKKKVLETQDMLDLTGLPAIEDSGDYGKSGYTTRNTAWDNYLELAEKLLAEMKADGVLK</sequence>